<gene>
    <name evidence="5" type="primary">mutL</name>
    <name evidence="8" type="ORF">Dace_0215</name>
</gene>
<evidence type="ECO:0000313" key="8">
    <source>
        <dbReference type="EMBL" id="EAT14302.1"/>
    </source>
</evidence>
<feature type="domain" description="DNA mismatch repair protein S5" evidence="7">
    <location>
        <begin position="212"/>
        <end position="330"/>
    </location>
</feature>
<dbReference type="EMBL" id="AAEW02000034">
    <property type="protein sequence ID" value="EAT14302.1"/>
    <property type="molecule type" value="Genomic_DNA"/>
</dbReference>
<feature type="domain" description="MutL C-terminal dimerisation" evidence="6">
    <location>
        <begin position="442"/>
        <end position="585"/>
    </location>
</feature>
<dbReference type="Pfam" id="PF08676">
    <property type="entry name" value="MutL_C"/>
    <property type="match status" value="1"/>
</dbReference>
<dbReference type="Gene3D" id="3.30.565.10">
    <property type="entry name" value="Histidine kinase-like ATPase, C-terminal domain"/>
    <property type="match status" value="1"/>
</dbReference>
<dbReference type="InterPro" id="IPR042120">
    <property type="entry name" value="MutL_C_dimsub"/>
</dbReference>
<dbReference type="NCBIfam" id="TIGR00585">
    <property type="entry name" value="mutl"/>
    <property type="match status" value="1"/>
</dbReference>
<evidence type="ECO:0000256" key="1">
    <source>
        <dbReference type="ARBA" id="ARBA00006082"/>
    </source>
</evidence>
<dbReference type="InterPro" id="IPR042121">
    <property type="entry name" value="MutL_C_regsub"/>
</dbReference>
<evidence type="ECO:0000313" key="9">
    <source>
        <dbReference type="Proteomes" id="UP000005695"/>
    </source>
</evidence>
<dbReference type="CDD" id="cd00782">
    <property type="entry name" value="MutL_Trans"/>
    <property type="match status" value="1"/>
</dbReference>
<dbReference type="FunFam" id="3.30.565.10:FF:000003">
    <property type="entry name" value="DNA mismatch repair endonuclease MutL"/>
    <property type="match status" value="1"/>
</dbReference>
<dbReference type="Pfam" id="PF13589">
    <property type="entry name" value="HATPase_c_3"/>
    <property type="match status" value="1"/>
</dbReference>
<keyword evidence="3 5" id="KW-0227">DNA damage</keyword>
<protein>
    <recommendedName>
        <fullName evidence="2 5">DNA mismatch repair protein MutL</fullName>
    </recommendedName>
</protein>
<dbReference type="GO" id="GO:0006298">
    <property type="term" value="P:mismatch repair"/>
    <property type="evidence" value="ECO:0007669"/>
    <property type="project" value="UniProtKB-UniRule"/>
</dbReference>
<name>Q1JVP7_DESA6</name>
<dbReference type="GO" id="GO:0016887">
    <property type="term" value="F:ATP hydrolysis activity"/>
    <property type="evidence" value="ECO:0007669"/>
    <property type="project" value="InterPro"/>
</dbReference>
<sequence length="628" mass="70308">MPQNNRIAILPETLCNQIAAGEVVERPASVVKELVENALDAQATEVTVDVERGGKKKIRVSDNGFGMSKEDLFLCFERHATSKIRSEKDLFHLSSLGFRGEALPSIAAVSRLAVVSGQAGEETGNRLELVAGEVRHHEPEAASVGTRFEIRDLFFNLPARRKFLRRDETEFGHIAEIITRLSLAHPHVHFRLIHNQRTILDLYRQKSLKARVADVLGRSVVEKLIDVDCGDDRLHLSGFIGDPTLNRSSTQGIYSFINGRFVKDRVLQHAILDGYRHLLMKGRYPMCVLFLALEPEKVDVNVHPTKHEVRFHDQRGVHDFVSTSLRQQLRRHQDVPVCDGEPKMAPAVAPPAEPVTQPDLNLRHVPAPSSVRSASVVEAQAAVSMPLQPPAASQVRESFPAYDDGGKPPVSVISSSPVGCHADGEKTLDLEESSAYFSTLRIIGQFHRSYILCEDGDDLVLIDQHAAHERIGFERLKNQLAQGSIEQQELLFPEVIELNLREDAELQDCRERFESMGFVLEPFGGTSWAVKAVPAYIEKKDIKTMVCDMLTDFSSVGSSDISQQAIDEVLIKMACHGMIRANQTLQLDEMVALLHQLDDVDFNRHCPHGRPVMQRLTLHDVEKMFRRV</sequence>
<dbReference type="HAMAP" id="MF_00149">
    <property type="entry name" value="DNA_mis_repair"/>
    <property type="match status" value="1"/>
</dbReference>
<comment type="similarity">
    <text evidence="1 5">Belongs to the DNA mismatch repair MutL/HexB family.</text>
</comment>
<accession>Q1JVP7</accession>
<evidence type="ECO:0000256" key="3">
    <source>
        <dbReference type="ARBA" id="ARBA00022763"/>
    </source>
</evidence>
<reference evidence="8" key="1">
    <citation type="submission" date="2006-05" db="EMBL/GenBank/DDBJ databases">
        <title>Annotation of the draft genome assembly of Desulfuromonas acetoxidans DSM 684.</title>
        <authorList>
            <consortium name="US DOE Joint Genome Institute (JGI-ORNL)"/>
            <person name="Larimer F."/>
            <person name="Land M."/>
            <person name="Hauser L."/>
        </authorList>
    </citation>
    <scope>NUCLEOTIDE SEQUENCE [LARGE SCALE GENOMIC DNA]</scope>
    <source>
        <strain evidence="8">DSM 684</strain>
    </source>
</reference>
<dbReference type="PROSITE" id="PS00058">
    <property type="entry name" value="DNA_MISMATCH_REPAIR_1"/>
    <property type="match status" value="1"/>
</dbReference>
<dbReference type="InterPro" id="IPR037198">
    <property type="entry name" value="MutL_C_sf"/>
</dbReference>
<dbReference type="SMART" id="SM00853">
    <property type="entry name" value="MutL_C"/>
    <property type="match status" value="1"/>
</dbReference>
<evidence type="ECO:0000256" key="5">
    <source>
        <dbReference type="HAMAP-Rule" id="MF_00149"/>
    </source>
</evidence>
<dbReference type="GO" id="GO:0005524">
    <property type="term" value="F:ATP binding"/>
    <property type="evidence" value="ECO:0007669"/>
    <property type="project" value="InterPro"/>
</dbReference>
<dbReference type="InterPro" id="IPR014790">
    <property type="entry name" value="MutL_C"/>
</dbReference>
<comment type="caution">
    <text evidence="8">The sequence shown here is derived from an EMBL/GenBank/DDBJ whole genome shotgun (WGS) entry which is preliminary data.</text>
</comment>
<evidence type="ECO:0000259" key="7">
    <source>
        <dbReference type="SMART" id="SM01340"/>
    </source>
</evidence>
<evidence type="ECO:0000256" key="4">
    <source>
        <dbReference type="ARBA" id="ARBA00023204"/>
    </source>
</evidence>
<dbReference type="Proteomes" id="UP000005695">
    <property type="component" value="Unassembled WGS sequence"/>
</dbReference>
<organism evidence="8 9">
    <name type="scientific">Desulfuromonas acetoxidans (strain DSM 684 / 11070)</name>
    <dbReference type="NCBI Taxonomy" id="281689"/>
    <lineage>
        <taxon>Bacteria</taxon>
        <taxon>Pseudomonadati</taxon>
        <taxon>Thermodesulfobacteriota</taxon>
        <taxon>Desulfuromonadia</taxon>
        <taxon>Desulfuromonadales</taxon>
        <taxon>Desulfuromonadaceae</taxon>
        <taxon>Desulfuromonas</taxon>
    </lineage>
</organism>
<reference evidence="8" key="2">
    <citation type="submission" date="2006-05" db="EMBL/GenBank/DDBJ databases">
        <title>Sequencing of the draft genome and assembly of Desulfuromonas acetoxidans DSM 684.</title>
        <authorList>
            <consortium name="US DOE Joint Genome Institute (JGI-PGF)"/>
            <person name="Copeland A."/>
            <person name="Lucas S."/>
            <person name="Lapidus A."/>
            <person name="Barry K."/>
            <person name="Detter J.C."/>
            <person name="Glavina del Rio T."/>
            <person name="Hammon N."/>
            <person name="Israni S."/>
            <person name="Dalin E."/>
            <person name="Tice H."/>
            <person name="Bruce D."/>
            <person name="Pitluck S."/>
            <person name="Richardson P."/>
        </authorList>
    </citation>
    <scope>NUCLEOTIDE SEQUENCE [LARGE SCALE GENOMIC DNA]</scope>
    <source>
        <strain evidence="8">DSM 684</strain>
    </source>
</reference>
<dbReference type="InterPro" id="IPR013507">
    <property type="entry name" value="DNA_mismatch_S5_2-like"/>
</dbReference>
<dbReference type="InterPro" id="IPR020568">
    <property type="entry name" value="Ribosomal_Su5_D2-typ_SF"/>
</dbReference>
<evidence type="ECO:0000259" key="6">
    <source>
        <dbReference type="SMART" id="SM00853"/>
    </source>
</evidence>
<dbReference type="GO" id="GO:0030983">
    <property type="term" value="F:mismatched DNA binding"/>
    <property type="evidence" value="ECO:0007669"/>
    <property type="project" value="InterPro"/>
</dbReference>
<dbReference type="InterPro" id="IPR038973">
    <property type="entry name" value="MutL/Mlh/Pms-like"/>
</dbReference>
<dbReference type="SMART" id="SM01340">
    <property type="entry name" value="DNA_mis_repair"/>
    <property type="match status" value="1"/>
</dbReference>
<dbReference type="InterPro" id="IPR020667">
    <property type="entry name" value="DNA_mismatch_repair_MutL"/>
</dbReference>
<evidence type="ECO:0000256" key="2">
    <source>
        <dbReference type="ARBA" id="ARBA00021975"/>
    </source>
</evidence>
<dbReference type="GO" id="GO:0032300">
    <property type="term" value="C:mismatch repair complex"/>
    <property type="evidence" value="ECO:0007669"/>
    <property type="project" value="InterPro"/>
</dbReference>
<dbReference type="AlphaFoldDB" id="Q1JVP7"/>
<dbReference type="GO" id="GO:0140664">
    <property type="term" value="F:ATP-dependent DNA damage sensor activity"/>
    <property type="evidence" value="ECO:0007669"/>
    <property type="project" value="InterPro"/>
</dbReference>
<proteinExistence type="inferred from homology"/>
<dbReference type="CDD" id="cd16926">
    <property type="entry name" value="HATPase_MutL-MLH-PMS-like"/>
    <property type="match status" value="1"/>
</dbReference>
<dbReference type="Pfam" id="PF01119">
    <property type="entry name" value="DNA_mis_repair"/>
    <property type="match status" value="1"/>
</dbReference>
<dbReference type="Gene3D" id="3.30.1540.20">
    <property type="entry name" value="MutL, C-terminal domain, dimerisation subdomain"/>
    <property type="match status" value="1"/>
</dbReference>
<dbReference type="InterPro" id="IPR002099">
    <property type="entry name" value="MutL/Mlh/PMS"/>
</dbReference>
<dbReference type="RefSeq" id="WP_006003029.1">
    <property type="nucleotide sequence ID" value="NZ_AAEW02000034.1"/>
</dbReference>
<dbReference type="SUPFAM" id="SSF55874">
    <property type="entry name" value="ATPase domain of HSP90 chaperone/DNA topoisomerase II/histidine kinase"/>
    <property type="match status" value="1"/>
</dbReference>
<dbReference type="SUPFAM" id="SSF118116">
    <property type="entry name" value="DNA mismatch repair protein MutL"/>
    <property type="match status" value="1"/>
</dbReference>
<dbReference type="PANTHER" id="PTHR10073:SF12">
    <property type="entry name" value="DNA MISMATCH REPAIR PROTEIN MLH1"/>
    <property type="match status" value="1"/>
</dbReference>
<dbReference type="Gene3D" id="3.30.1370.100">
    <property type="entry name" value="MutL, C-terminal domain, regulatory subdomain"/>
    <property type="match status" value="1"/>
</dbReference>
<dbReference type="InterPro" id="IPR014762">
    <property type="entry name" value="DNA_mismatch_repair_CS"/>
</dbReference>
<comment type="function">
    <text evidence="5">This protein is involved in the repair of mismatches in DNA. It is required for dam-dependent methyl-directed DNA mismatch repair. May act as a 'molecular matchmaker', a protein that promotes the formation of a stable complex between two or more DNA-binding proteins in an ATP-dependent manner without itself being part of a final effector complex.</text>
</comment>
<dbReference type="PANTHER" id="PTHR10073">
    <property type="entry name" value="DNA MISMATCH REPAIR PROTEIN MLH, PMS, MUTL"/>
    <property type="match status" value="1"/>
</dbReference>
<dbReference type="OrthoDB" id="9763467at2"/>
<dbReference type="Gene3D" id="3.30.230.10">
    <property type="match status" value="1"/>
</dbReference>
<dbReference type="InterPro" id="IPR014721">
    <property type="entry name" value="Ribsml_uS5_D2-typ_fold_subgr"/>
</dbReference>
<dbReference type="SUPFAM" id="SSF54211">
    <property type="entry name" value="Ribosomal protein S5 domain 2-like"/>
    <property type="match status" value="1"/>
</dbReference>
<keyword evidence="4 5" id="KW-0234">DNA repair</keyword>
<dbReference type="InterPro" id="IPR036890">
    <property type="entry name" value="HATPase_C_sf"/>
</dbReference>
<keyword evidence="9" id="KW-1185">Reference proteome</keyword>